<dbReference type="EMBL" id="FRCB01000006">
    <property type="protein sequence ID" value="SHM30342.1"/>
    <property type="molecule type" value="Genomic_DNA"/>
</dbReference>
<keyword evidence="2" id="KW-1185">Reference proteome</keyword>
<dbReference type="RefSeq" id="WP_007813293.1">
    <property type="nucleotide sequence ID" value="NZ_FRCB01000006.1"/>
</dbReference>
<evidence type="ECO:0000313" key="2">
    <source>
        <dbReference type="Proteomes" id="UP000322545"/>
    </source>
</evidence>
<dbReference type="AlphaFoldDB" id="A0A1M7HP62"/>
<evidence type="ECO:0000313" key="1">
    <source>
        <dbReference type="EMBL" id="SHM30342.1"/>
    </source>
</evidence>
<protein>
    <submittedName>
        <fullName evidence="1">Uncharacterized protein</fullName>
    </submittedName>
</protein>
<name>A0A1M7HP62_9RHOB</name>
<accession>A0A1M7HP62</accession>
<gene>
    <name evidence="1" type="ORF">SAMN05443432_10683</name>
</gene>
<organism evidence="1 2">
    <name type="scientific">Roseovarius litoreus</name>
    <dbReference type="NCBI Taxonomy" id="1155722"/>
    <lineage>
        <taxon>Bacteria</taxon>
        <taxon>Pseudomonadati</taxon>
        <taxon>Pseudomonadota</taxon>
        <taxon>Alphaproteobacteria</taxon>
        <taxon>Rhodobacterales</taxon>
        <taxon>Roseobacteraceae</taxon>
        <taxon>Roseovarius</taxon>
    </lineage>
</organism>
<dbReference type="Proteomes" id="UP000322545">
    <property type="component" value="Unassembled WGS sequence"/>
</dbReference>
<sequence length="60" mass="6751">MQTAKTTEYARALLSSYGSKAPVIAARRMRESDEAGETQEAENWKRIRLAIAEMRGPHQS</sequence>
<proteinExistence type="predicted"/>
<reference evidence="1 2" key="1">
    <citation type="submission" date="2016-11" db="EMBL/GenBank/DDBJ databases">
        <authorList>
            <person name="Varghese N."/>
            <person name="Submissions S."/>
        </authorList>
    </citation>
    <scope>NUCLEOTIDE SEQUENCE [LARGE SCALE GENOMIC DNA]</scope>
    <source>
        <strain evidence="1 2">DSM 28249</strain>
    </source>
</reference>